<feature type="region of interest" description="Disordered" evidence="4">
    <location>
        <begin position="308"/>
        <end position="338"/>
    </location>
</feature>
<organism evidence="5 6">
    <name type="scientific">Urochloa decumbens</name>
    <dbReference type="NCBI Taxonomy" id="240449"/>
    <lineage>
        <taxon>Eukaryota</taxon>
        <taxon>Viridiplantae</taxon>
        <taxon>Streptophyta</taxon>
        <taxon>Embryophyta</taxon>
        <taxon>Tracheophyta</taxon>
        <taxon>Spermatophyta</taxon>
        <taxon>Magnoliopsida</taxon>
        <taxon>Liliopsida</taxon>
        <taxon>Poales</taxon>
        <taxon>Poaceae</taxon>
        <taxon>PACMAD clade</taxon>
        <taxon>Panicoideae</taxon>
        <taxon>Panicodae</taxon>
        <taxon>Paniceae</taxon>
        <taxon>Melinidinae</taxon>
        <taxon>Urochloa</taxon>
    </lineage>
</organism>
<feature type="region of interest" description="SAW" evidence="3">
    <location>
        <begin position="694"/>
        <end position="764"/>
    </location>
</feature>
<feature type="compositionally biased region" description="Low complexity" evidence="4">
    <location>
        <begin position="209"/>
        <end position="218"/>
    </location>
</feature>
<evidence type="ECO:0000256" key="1">
    <source>
        <dbReference type="ARBA" id="ARBA00023015"/>
    </source>
</evidence>
<feature type="region of interest" description="Disordered" evidence="4">
    <location>
        <begin position="41"/>
        <end position="109"/>
    </location>
</feature>
<dbReference type="EMBL" id="OZ075112">
    <property type="protein sequence ID" value="CAL4967865.1"/>
    <property type="molecule type" value="Genomic_DNA"/>
</dbReference>
<dbReference type="PROSITE" id="PS50985">
    <property type="entry name" value="GRAS"/>
    <property type="match status" value="1"/>
</dbReference>
<comment type="similarity">
    <text evidence="3">Belongs to the GRAS family.</text>
</comment>
<dbReference type="Pfam" id="PF03514">
    <property type="entry name" value="GRAS"/>
    <property type="match status" value="2"/>
</dbReference>
<keyword evidence="1" id="KW-0805">Transcription regulation</keyword>
<gene>
    <name evidence="5" type="ORF">URODEC1_LOCUS48660</name>
</gene>
<evidence type="ECO:0000256" key="4">
    <source>
        <dbReference type="SAM" id="MobiDB-lite"/>
    </source>
</evidence>
<evidence type="ECO:0008006" key="7">
    <source>
        <dbReference type="Google" id="ProtNLM"/>
    </source>
</evidence>
<evidence type="ECO:0000256" key="2">
    <source>
        <dbReference type="ARBA" id="ARBA00023163"/>
    </source>
</evidence>
<proteinExistence type="inferred from homology"/>
<feature type="region of interest" description="Disordered" evidence="4">
    <location>
        <begin position="190"/>
        <end position="227"/>
    </location>
</feature>
<dbReference type="InterPro" id="IPR005202">
    <property type="entry name" value="TF_GRAS"/>
</dbReference>
<accession>A0ABC8ZY32</accession>
<keyword evidence="2" id="KW-0804">Transcription</keyword>
<protein>
    <recommendedName>
        <fullName evidence="7">Scarecrow-like protein 6</fullName>
    </recommendedName>
</protein>
<dbReference type="Proteomes" id="UP001497457">
    <property type="component" value="Chromosome 2b"/>
</dbReference>
<evidence type="ECO:0000313" key="6">
    <source>
        <dbReference type="Proteomes" id="UP001497457"/>
    </source>
</evidence>
<reference evidence="5" key="1">
    <citation type="submission" date="2024-10" db="EMBL/GenBank/DDBJ databases">
        <authorList>
            <person name="Ryan C."/>
        </authorList>
    </citation>
    <scope>NUCLEOTIDE SEQUENCE [LARGE SCALE GENOMIC DNA]</scope>
</reference>
<name>A0ABC8ZY32_9POAL</name>
<comment type="caution">
    <text evidence="3">Lacks conserved residue(s) required for the propagation of feature annotation.</text>
</comment>
<keyword evidence="6" id="KW-1185">Reference proteome</keyword>
<evidence type="ECO:0000313" key="5">
    <source>
        <dbReference type="EMBL" id="CAL4967865.1"/>
    </source>
</evidence>
<dbReference type="AlphaFoldDB" id="A0ABC8ZY32"/>
<feature type="compositionally biased region" description="Low complexity" evidence="4">
    <location>
        <begin position="68"/>
        <end position="86"/>
    </location>
</feature>
<sequence length="765" mass="79694">MWAALFGAERSGAADLVGGGKALFWPPEGKGEALVEPRSVLDCTRSPNPNNSASTLSSSLGGGGGADSAGVAEVSDSSTAAAAEATKWGAPSEHGGGGGKEDWAGGCELPPIPAGLDMGLVGGDSWDAVAAAGQDQTFLNWIIGAAGDLDQPGPPLPVHQQPLLDNAGFGFPAADPPGFSLDPHLGGVASDMSSPGAVSHTTNSGGGSKASSAFGLFSTEPASLQPPPPPVLFHEGIDTKPPLLGAQPPGPLLHQFQHQPPPATTFFMPLPSFPDHNQQPPLLQPPPKRHQSMGNDLYLARNRAAAQGLPFPPLHGPAPFQLQPSPPPPHGAMKTTAAEAAQQQLLEELSAAAKATEAGNSIGAREILARLNHQLPLLGKPFLRSASYLKEALLLALAEGHHGACRLTSPLDVALKLAAYKSFSDLSPVLQFTNFTATQALLDEIAGSTASCIRVIDFDLGVGGQWASFLQELAHRRGAGGAALPFVKLTAFVSAASHHPLELRLTRDNIAQFAADLGIPFEFNAVSADTINPAELISTSGDEVVAVVLPVGCSARAPPLPAILRLVKQLGPKIVIAIDHGGDRADLPFSQHFLNCFQSCVFLLDSLDAAGIDADSACKIEKFLIQPRIEDAVLGRGKVDKPMAWRSAFAAAGFAPVPPCVFLLDSLDAAGIDADSACKIEKFLIQPRIEDAVLGRGKVDKPMAWRSAFAAAGFAPVPPSNLAEAQADCLLKRVQVRGFHVEKCGVGLTLYWQRGELVTVSAWRC</sequence>
<dbReference type="PANTHER" id="PTHR31636">
    <property type="entry name" value="OSJNBA0084A10.13 PROTEIN-RELATED"/>
    <property type="match status" value="1"/>
</dbReference>
<evidence type="ECO:0000256" key="3">
    <source>
        <dbReference type="PROSITE-ProRule" id="PRU01191"/>
    </source>
</evidence>